<dbReference type="GO" id="GO:0055085">
    <property type="term" value="P:transmembrane transport"/>
    <property type="evidence" value="ECO:0007669"/>
    <property type="project" value="InterPro"/>
</dbReference>
<comment type="function">
    <text evidence="1">Nucleoside permease that transports adenosine and guanosine.</text>
</comment>
<organism evidence="4 5">
    <name type="scientific">Stachybotrys elegans</name>
    <dbReference type="NCBI Taxonomy" id="80388"/>
    <lineage>
        <taxon>Eukaryota</taxon>
        <taxon>Fungi</taxon>
        <taxon>Dikarya</taxon>
        <taxon>Ascomycota</taxon>
        <taxon>Pezizomycotina</taxon>
        <taxon>Sordariomycetes</taxon>
        <taxon>Hypocreomycetidae</taxon>
        <taxon>Hypocreales</taxon>
        <taxon>Stachybotryaceae</taxon>
        <taxon>Stachybotrys</taxon>
    </lineage>
</organism>
<dbReference type="PIRSF" id="PIRSF013171">
    <property type="entry name" value="Pur_nuclsid_perm"/>
    <property type="match status" value="1"/>
</dbReference>
<dbReference type="GO" id="GO:0009116">
    <property type="term" value="P:nucleoside metabolic process"/>
    <property type="evidence" value="ECO:0007669"/>
    <property type="project" value="InterPro"/>
</dbReference>
<feature type="chain" id="PRO_5035423131" evidence="3">
    <location>
        <begin position="21"/>
        <end position="398"/>
    </location>
</feature>
<dbReference type="OrthoDB" id="2331083at2759"/>
<protein>
    <submittedName>
        <fullName evidence="4">Purine nucleoside permease</fullName>
    </submittedName>
</protein>
<sequence length="398" mass="43551">MKILAYFLWTSALVSTTLLAQDVARVAPKVMIVSMWTPEAEIWYRRFSELGMGELSLRITLPGLSMLYPDVACTQDGFVCQLTIGEGEINAAASMMALALSPALDLTRTYFLIAGIAGVNPRHATLGSVALSRYAIQVGLQYEIDPRSLPADYPTGYIPYGRQRPYEYPLITYGTEVFEVNANLRDAAYEFALRASLVDDEALESYRAQYEPAGDSYRKGLLPPTVELCDTLTSDVYFSGSILSEVFENTTTIWTNGTGVYCMTAQEDNATLEVLVRAAMSNLVDFGRIVILRSGSNFDRPPPDMSDIDHLTRTNQNGFATSLENIFNVGGEIVRGIIHEWNCTFENGIPADNYIGDIFGSLGGTPDFGLGPVTLPGAGASSSSRRDRRPREVTAGEC</sequence>
<evidence type="ECO:0000256" key="1">
    <source>
        <dbReference type="PIRNR" id="PIRNR013171"/>
    </source>
</evidence>
<dbReference type="Proteomes" id="UP000813444">
    <property type="component" value="Unassembled WGS sequence"/>
</dbReference>
<dbReference type="EMBL" id="JAGPNK010000003">
    <property type="protein sequence ID" value="KAH7324373.1"/>
    <property type="molecule type" value="Genomic_DNA"/>
</dbReference>
<dbReference type="PANTHER" id="PTHR38643:SF1">
    <property type="entry name" value="PURINE NUCLEOSIDE PERMEASE C285.05-RELATED"/>
    <property type="match status" value="1"/>
</dbReference>
<dbReference type="Pfam" id="PF06516">
    <property type="entry name" value="NUP"/>
    <property type="match status" value="1"/>
</dbReference>
<proteinExistence type="inferred from homology"/>
<evidence type="ECO:0000256" key="3">
    <source>
        <dbReference type="SAM" id="SignalP"/>
    </source>
</evidence>
<feature type="compositionally biased region" description="Basic and acidic residues" evidence="2">
    <location>
        <begin position="389"/>
        <end position="398"/>
    </location>
</feature>
<evidence type="ECO:0000313" key="5">
    <source>
        <dbReference type="Proteomes" id="UP000813444"/>
    </source>
</evidence>
<dbReference type="InterPro" id="IPR035994">
    <property type="entry name" value="Nucleoside_phosphorylase_sf"/>
</dbReference>
<keyword evidence="3" id="KW-0732">Signal</keyword>
<feature type="region of interest" description="Disordered" evidence="2">
    <location>
        <begin position="373"/>
        <end position="398"/>
    </location>
</feature>
<dbReference type="GO" id="GO:0003824">
    <property type="term" value="F:catalytic activity"/>
    <property type="evidence" value="ECO:0007669"/>
    <property type="project" value="InterPro"/>
</dbReference>
<dbReference type="PANTHER" id="PTHR38643">
    <property type="entry name" value="PURINE NUCLEOSIDE PERMEASE C285.05-RELATED"/>
    <property type="match status" value="1"/>
</dbReference>
<gene>
    <name evidence="4" type="ORF">B0I35DRAFT_160806</name>
</gene>
<keyword evidence="1" id="KW-0813">Transport</keyword>
<reference evidence="4" key="1">
    <citation type="journal article" date="2021" name="Nat. Commun.">
        <title>Genetic determinants of endophytism in the Arabidopsis root mycobiome.</title>
        <authorList>
            <person name="Mesny F."/>
            <person name="Miyauchi S."/>
            <person name="Thiergart T."/>
            <person name="Pickel B."/>
            <person name="Atanasova L."/>
            <person name="Karlsson M."/>
            <person name="Huettel B."/>
            <person name="Barry K.W."/>
            <person name="Haridas S."/>
            <person name="Chen C."/>
            <person name="Bauer D."/>
            <person name="Andreopoulos W."/>
            <person name="Pangilinan J."/>
            <person name="LaButti K."/>
            <person name="Riley R."/>
            <person name="Lipzen A."/>
            <person name="Clum A."/>
            <person name="Drula E."/>
            <person name="Henrissat B."/>
            <person name="Kohler A."/>
            <person name="Grigoriev I.V."/>
            <person name="Martin F.M."/>
            <person name="Hacquard S."/>
        </authorList>
    </citation>
    <scope>NUCLEOTIDE SEQUENCE</scope>
    <source>
        <strain evidence="4">MPI-CAGE-CH-0235</strain>
    </source>
</reference>
<dbReference type="InterPro" id="IPR009486">
    <property type="entry name" value="Pur_nuclsid_perm"/>
</dbReference>
<dbReference type="GO" id="GO:0005783">
    <property type="term" value="C:endoplasmic reticulum"/>
    <property type="evidence" value="ECO:0007669"/>
    <property type="project" value="TreeGrafter"/>
</dbReference>
<keyword evidence="5" id="KW-1185">Reference proteome</keyword>
<dbReference type="AlphaFoldDB" id="A0A8K0T2E7"/>
<feature type="signal peptide" evidence="3">
    <location>
        <begin position="1"/>
        <end position="20"/>
    </location>
</feature>
<evidence type="ECO:0000313" key="4">
    <source>
        <dbReference type="EMBL" id="KAH7324373.1"/>
    </source>
</evidence>
<accession>A0A8K0T2E7</accession>
<evidence type="ECO:0000256" key="2">
    <source>
        <dbReference type="SAM" id="MobiDB-lite"/>
    </source>
</evidence>
<dbReference type="Gene3D" id="3.40.50.1580">
    <property type="entry name" value="Nucleoside phosphorylase domain"/>
    <property type="match status" value="1"/>
</dbReference>
<comment type="caution">
    <text evidence="4">The sequence shown here is derived from an EMBL/GenBank/DDBJ whole genome shotgun (WGS) entry which is preliminary data.</text>
</comment>
<name>A0A8K0T2E7_9HYPO</name>
<comment type="similarity">
    <text evidence="1">Belongs to the NUP family.</text>
</comment>